<evidence type="ECO:0000313" key="18">
    <source>
        <dbReference type="EMBL" id="MCW3806324.1"/>
    </source>
</evidence>
<accession>A0AAE3MF16</accession>
<dbReference type="InterPro" id="IPR003715">
    <property type="entry name" value="Poly_export_N"/>
</dbReference>
<dbReference type="PANTHER" id="PTHR33619:SF3">
    <property type="entry name" value="POLYSACCHARIDE EXPORT PROTEIN GFCE-RELATED"/>
    <property type="match status" value="1"/>
</dbReference>
<keyword evidence="13" id="KW-0998">Cell outer membrane</keyword>
<dbReference type="GO" id="GO:0006811">
    <property type="term" value="P:monoatomic ion transport"/>
    <property type="evidence" value="ECO:0007669"/>
    <property type="project" value="UniProtKB-KW"/>
</dbReference>
<evidence type="ECO:0000256" key="4">
    <source>
        <dbReference type="ARBA" id="ARBA00022452"/>
    </source>
</evidence>
<gene>
    <name evidence="18" type="ORF">OM074_11870</name>
</gene>
<evidence type="ECO:0000256" key="5">
    <source>
        <dbReference type="ARBA" id="ARBA00022597"/>
    </source>
</evidence>
<dbReference type="GO" id="GO:0015159">
    <property type="term" value="F:polysaccharide transmembrane transporter activity"/>
    <property type="evidence" value="ECO:0007669"/>
    <property type="project" value="InterPro"/>
</dbReference>
<dbReference type="RefSeq" id="WP_301199696.1">
    <property type="nucleotide sequence ID" value="NZ_JAPDPI010000022.1"/>
</dbReference>
<proteinExistence type="inferred from homology"/>
<keyword evidence="6 15" id="KW-0812">Transmembrane</keyword>
<dbReference type="Gene3D" id="3.10.560.10">
    <property type="entry name" value="Outer membrane lipoprotein wza domain like"/>
    <property type="match status" value="1"/>
</dbReference>
<dbReference type="Proteomes" id="UP001207408">
    <property type="component" value="Unassembled WGS sequence"/>
</dbReference>
<keyword evidence="8" id="KW-0625">Polysaccharide transport</keyword>
<evidence type="ECO:0000256" key="10">
    <source>
        <dbReference type="ARBA" id="ARBA00023114"/>
    </source>
</evidence>
<sequence>MKNFFPRSIIKVFSLLIIAGLASSCVNLKKVELIQKKSHSDYSQEIVNAQTNAYKINSGDHLYIKIYSSDAETSRYFQTDFPELMNSSYIYLNSYKVDSEGYVSYSFTGKTLVKGLSIEEAQSAITETLGQFFKDVKVQVKLVNFNISILGEVNNPGTYNIDRDQVTILQALGMAGGITDFGKATQVTLVRKSANGNKVSHIDLTDNGLLSSEYFFLLPDDVIYVAPRGSKSFVFEKMPYGMVFGILSLVVSIIAVTD</sequence>
<comment type="subcellular location">
    <subcellularLocation>
        <location evidence="1">Cell outer membrane</location>
        <topology evidence="1">Multi-pass membrane protein</topology>
    </subcellularLocation>
</comment>
<organism evidence="18 19">
    <name type="scientific">Plebeiibacterium marinum</name>
    <dbReference type="NCBI Taxonomy" id="2992111"/>
    <lineage>
        <taxon>Bacteria</taxon>
        <taxon>Pseudomonadati</taxon>
        <taxon>Bacteroidota</taxon>
        <taxon>Bacteroidia</taxon>
        <taxon>Marinilabiliales</taxon>
        <taxon>Marinilabiliaceae</taxon>
        <taxon>Plebeiibacterium</taxon>
    </lineage>
</organism>
<keyword evidence="7" id="KW-0732">Signal</keyword>
<feature type="domain" description="SLBB" evidence="17">
    <location>
        <begin position="147"/>
        <end position="225"/>
    </location>
</feature>
<evidence type="ECO:0000256" key="11">
    <source>
        <dbReference type="ARBA" id="ARBA00023136"/>
    </source>
</evidence>
<dbReference type="Pfam" id="PF22461">
    <property type="entry name" value="SLBB_2"/>
    <property type="match status" value="1"/>
</dbReference>
<dbReference type="InterPro" id="IPR054765">
    <property type="entry name" value="SLBB_dom"/>
</dbReference>
<reference evidence="18" key="1">
    <citation type="submission" date="2022-10" db="EMBL/GenBank/DDBJ databases">
        <authorList>
            <person name="Yu W.X."/>
        </authorList>
    </citation>
    <scope>NUCLEOTIDE SEQUENCE</scope>
    <source>
        <strain evidence="18">D04</strain>
    </source>
</reference>
<dbReference type="AlphaFoldDB" id="A0AAE3MF16"/>
<keyword evidence="3" id="KW-0813">Transport</keyword>
<dbReference type="Pfam" id="PF02563">
    <property type="entry name" value="Poly_export"/>
    <property type="match status" value="1"/>
</dbReference>
<evidence type="ECO:0000259" key="17">
    <source>
        <dbReference type="Pfam" id="PF22461"/>
    </source>
</evidence>
<keyword evidence="10" id="KW-0626">Porin</keyword>
<dbReference type="PROSITE" id="PS51257">
    <property type="entry name" value="PROKAR_LIPOPROTEIN"/>
    <property type="match status" value="1"/>
</dbReference>
<dbReference type="GO" id="GO:0015288">
    <property type="term" value="F:porin activity"/>
    <property type="evidence" value="ECO:0007669"/>
    <property type="project" value="UniProtKB-KW"/>
</dbReference>
<evidence type="ECO:0000256" key="12">
    <source>
        <dbReference type="ARBA" id="ARBA00023139"/>
    </source>
</evidence>
<keyword evidence="15" id="KW-1133">Transmembrane helix</keyword>
<keyword evidence="4" id="KW-1134">Transmembrane beta strand</keyword>
<evidence type="ECO:0000256" key="3">
    <source>
        <dbReference type="ARBA" id="ARBA00022448"/>
    </source>
</evidence>
<evidence type="ECO:0000313" key="19">
    <source>
        <dbReference type="Proteomes" id="UP001207408"/>
    </source>
</evidence>
<protein>
    <submittedName>
        <fullName evidence="18">Polysaccharide export protein</fullName>
    </submittedName>
</protein>
<keyword evidence="14" id="KW-0449">Lipoprotein</keyword>
<keyword evidence="19" id="KW-1185">Reference proteome</keyword>
<evidence type="ECO:0000256" key="14">
    <source>
        <dbReference type="ARBA" id="ARBA00023288"/>
    </source>
</evidence>
<dbReference type="EMBL" id="JAPDPI010000022">
    <property type="protein sequence ID" value="MCW3806324.1"/>
    <property type="molecule type" value="Genomic_DNA"/>
</dbReference>
<keyword evidence="11 15" id="KW-0472">Membrane</keyword>
<dbReference type="GO" id="GO:0046930">
    <property type="term" value="C:pore complex"/>
    <property type="evidence" value="ECO:0007669"/>
    <property type="project" value="UniProtKB-KW"/>
</dbReference>
<evidence type="ECO:0000259" key="16">
    <source>
        <dbReference type="Pfam" id="PF02563"/>
    </source>
</evidence>
<evidence type="ECO:0000256" key="13">
    <source>
        <dbReference type="ARBA" id="ARBA00023237"/>
    </source>
</evidence>
<dbReference type="InterPro" id="IPR049712">
    <property type="entry name" value="Poly_export"/>
</dbReference>
<evidence type="ECO:0000256" key="8">
    <source>
        <dbReference type="ARBA" id="ARBA00023047"/>
    </source>
</evidence>
<evidence type="ECO:0000256" key="15">
    <source>
        <dbReference type="SAM" id="Phobius"/>
    </source>
</evidence>
<keyword evidence="9" id="KW-0406">Ion transport</keyword>
<comment type="caution">
    <text evidence="18">The sequence shown here is derived from an EMBL/GenBank/DDBJ whole genome shotgun (WGS) entry which is preliminary data.</text>
</comment>
<evidence type="ECO:0000256" key="2">
    <source>
        <dbReference type="ARBA" id="ARBA00009450"/>
    </source>
</evidence>
<keyword evidence="5" id="KW-0762">Sugar transport</keyword>
<evidence type="ECO:0000256" key="1">
    <source>
        <dbReference type="ARBA" id="ARBA00004571"/>
    </source>
</evidence>
<comment type="similarity">
    <text evidence="2">Belongs to the BexD/CtrA/VexA family.</text>
</comment>
<dbReference type="GO" id="GO:0009279">
    <property type="term" value="C:cell outer membrane"/>
    <property type="evidence" value="ECO:0007669"/>
    <property type="project" value="UniProtKB-SubCell"/>
</dbReference>
<feature type="transmembrane region" description="Helical" evidence="15">
    <location>
        <begin position="238"/>
        <end position="257"/>
    </location>
</feature>
<feature type="domain" description="Polysaccharide export protein N-terminal" evidence="16">
    <location>
        <begin position="49"/>
        <end position="142"/>
    </location>
</feature>
<evidence type="ECO:0000256" key="7">
    <source>
        <dbReference type="ARBA" id="ARBA00022729"/>
    </source>
</evidence>
<evidence type="ECO:0000256" key="6">
    <source>
        <dbReference type="ARBA" id="ARBA00022692"/>
    </source>
</evidence>
<keyword evidence="12" id="KW-0564">Palmitate</keyword>
<dbReference type="PANTHER" id="PTHR33619">
    <property type="entry name" value="POLYSACCHARIDE EXPORT PROTEIN GFCE-RELATED"/>
    <property type="match status" value="1"/>
</dbReference>
<name>A0AAE3MF16_9BACT</name>
<evidence type="ECO:0000256" key="9">
    <source>
        <dbReference type="ARBA" id="ARBA00023065"/>
    </source>
</evidence>